<reference evidence="3" key="1">
    <citation type="journal article" date="2019" name="Int. J. Syst. Evol. Microbiol.">
        <title>The Global Catalogue of Microorganisms (GCM) 10K type strain sequencing project: providing services to taxonomists for standard genome sequencing and annotation.</title>
        <authorList>
            <consortium name="The Broad Institute Genomics Platform"/>
            <consortium name="The Broad Institute Genome Sequencing Center for Infectious Disease"/>
            <person name="Wu L."/>
            <person name="Ma J."/>
        </authorList>
    </citation>
    <scope>NUCLEOTIDE SEQUENCE [LARGE SCALE GENOMIC DNA]</scope>
    <source>
        <strain evidence="3">WYCCWR 13023</strain>
    </source>
</reference>
<dbReference type="EMBL" id="JBHSGV010000001">
    <property type="protein sequence ID" value="MFC4745873.1"/>
    <property type="molecule type" value="Genomic_DNA"/>
</dbReference>
<comment type="caution">
    <text evidence="2">The sequence shown here is derived from an EMBL/GenBank/DDBJ whole genome shotgun (WGS) entry which is preliminary data.</text>
</comment>
<name>A0ABV9PAW3_9FLAO</name>
<sequence>MRILLKLALLSFLVNISVCAQTKEKSIDDKILIDSLYKSNKKKVLNFSMKEFDALFFEFFNKKNDPNILLTKTEFYNYTVQIATFSDRLAHLYPDQKEVAAKNKETWLAENYEDYLEYKASQKK</sequence>
<feature type="signal peptide" evidence="1">
    <location>
        <begin position="1"/>
        <end position="20"/>
    </location>
</feature>
<dbReference type="Proteomes" id="UP001595935">
    <property type="component" value="Unassembled WGS sequence"/>
</dbReference>
<evidence type="ECO:0000313" key="3">
    <source>
        <dbReference type="Proteomes" id="UP001595935"/>
    </source>
</evidence>
<dbReference type="RefSeq" id="WP_213255223.1">
    <property type="nucleotide sequence ID" value="NZ_JAGYWA010000001.1"/>
</dbReference>
<proteinExistence type="predicted"/>
<protein>
    <submittedName>
        <fullName evidence="2">Uncharacterized protein</fullName>
    </submittedName>
</protein>
<accession>A0ABV9PAW3</accession>
<organism evidence="2 3">
    <name type="scientific">Flavobacterium branchiicola</name>
    <dbReference type="NCBI Taxonomy" id="1114875"/>
    <lineage>
        <taxon>Bacteria</taxon>
        <taxon>Pseudomonadati</taxon>
        <taxon>Bacteroidota</taxon>
        <taxon>Flavobacteriia</taxon>
        <taxon>Flavobacteriales</taxon>
        <taxon>Flavobacteriaceae</taxon>
        <taxon>Flavobacterium</taxon>
    </lineage>
</organism>
<evidence type="ECO:0000256" key="1">
    <source>
        <dbReference type="SAM" id="SignalP"/>
    </source>
</evidence>
<keyword evidence="1" id="KW-0732">Signal</keyword>
<gene>
    <name evidence="2" type="ORF">ACFO5S_00345</name>
</gene>
<evidence type="ECO:0000313" key="2">
    <source>
        <dbReference type="EMBL" id="MFC4745873.1"/>
    </source>
</evidence>
<feature type="chain" id="PRO_5046752860" evidence="1">
    <location>
        <begin position="21"/>
        <end position="124"/>
    </location>
</feature>
<keyword evidence="3" id="KW-1185">Reference proteome</keyword>